<keyword evidence="3" id="KW-1185">Reference proteome</keyword>
<name>A0AAN9MFQ2_PHACN</name>
<evidence type="ECO:0000313" key="2">
    <source>
        <dbReference type="EMBL" id="KAK7353592.1"/>
    </source>
</evidence>
<organism evidence="2 3">
    <name type="scientific">Phaseolus coccineus</name>
    <name type="common">Scarlet runner bean</name>
    <name type="synonym">Phaseolus multiflorus</name>
    <dbReference type="NCBI Taxonomy" id="3886"/>
    <lineage>
        <taxon>Eukaryota</taxon>
        <taxon>Viridiplantae</taxon>
        <taxon>Streptophyta</taxon>
        <taxon>Embryophyta</taxon>
        <taxon>Tracheophyta</taxon>
        <taxon>Spermatophyta</taxon>
        <taxon>Magnoliopsida</taxon>
        <taxon>eudicotyledons</taxon>
        <taxon>Gunneridae</taxon>
        <taxon>Pentapetalae</taxon>
        <taxon>rosids</taxon>
        <taxon>fabids</taxon>
        <taxon>Fabales</taxon>
        <taxon>Fabaceae</taxon>
        <taxon>Papilionoideae</taxon>
        <taxon>50 kb inversion clade</taxon>
        <taxon>NPAAA clade</taxon>
        <taxon>indigoferoid/millettioid clade</taxon>
        <taxon>Phaseoleae</taxon>
        <taxon>Phaseolus</taxon>
    </lineage>
</organism>
<proteinExistence type="predicted"/>
<dbReference type="EMBL" id="JAYMYR010000007">
    <property type="protein sequence ID" value="KAK7353592.1"/>
    <property type="molecule type" value="Genomic_DNA"/>
</dbReference>
<gene>
    <name evidence="2" type="ORF">VNO80_19042</name>
</gene>
<evidence type="ECO:0000256" key="1">
    <source>
        <dbReference type="SAM" id="MobiDB-lite"/>
    </source>
</evidence>
<dbReference type="AlphaFoldDB" id="A0AAN9MFQ2"/>
<comment type="caution">
    <text evidence="2">The sequence shown here is derived from an EMBL/GenBank/DDBJ whole genome shotgun (WGS) entry which is preliminary data.</text>
</comment>
<evidence type="ECO:0000313" key="3">
    <source>
        <dbReference type="Proteomes" id="UP001374584"/>
    </source>
</evidence>
<dbReference type="Proteomes" id="UP001374584">
    <property type="component" value="Unassembled WGS sequence"/>
</dbReference>
<sequence>MEEDSVRGDDPGGVSTVRIPPNRSAPPRSLTGWTPRWHRPSLPFGMQNLWPSFLTTRALQRKGRPSIETVPADAASGVLVAAVLKTPNPLKDDEASALLDAAVLVYCFVLG</sequence>
<feature type="compositionally biased region" description="Basic and acidic residues" evidence="1">
    <location>
        <begin position="1"/>
        <end position="10"/>
    </location>
</feature>
<reference evidence="2 3" key="1">
    <citation type="submission" date="2024-01" db="EMBL/GenBank/DDBJ databases">
        <title>The genomes of 5 underutilized Papilionoideae crops provide insights into root nodulation and disease resistanc.</title>
        <authorList>
            <person name="Jiang F."/>
        </authorList>
    </citation>
    <scope>NUCLEOTIDE SEQUENCE [LARGE SCALE GENOMIC DNA]</scope>
    <source>
        <strain evidence="2">JINMINGXINNONG_FW02</strain>
        <tissue evidence="2">Leaves</tissue>
    </source>
</reference>
<protein>
    <submittedName>
        <fullName evidence="2">Uncharacterized protein</fullName>
    </submittedName>
</protein>
<feature type="region of interest" description="Disordered" evidence="1">
    <location>
        <begin position="1"/>
        <end position="36"/>
    </location>
</feature>
<accession>A0AAN9MFQ2</accession>